<feature type="domain" description="Major facilitator superfamily (MFS) profile" evidence="10">
    <location>
        <begin position="19"/>
        <end position="444"/>
    </location>
</feature>
<evidence type="ECO:0000256" key="7">
    <source>
        <dbReference type="ARBA" id="ARBA00024348"/>
    </source>
</evidence>
<dbReference type="GO" id="GO:0022857">
    <property type="term" value="F:transmembrane transporter activity"/>
    <property type="evidence" value="ECO:0007669"/>
    <property type="project" value="InterPro"/>
</dbReference>
<dbReference type="Gene3D" id="1.20.1250.20">
    <property type="entry name" value="MFS general substrate transporter like domains"/>
    <property type="match status" value="1"/>
</dbReference>
<dbReference type="InterPro" id="IPR003663">
    <property type="entry name" value="Sugar/inositol_transpt"/>
</dbReference>
<proteinExistence type="inferred from homology"/>
<evidence type="ECO:0000256" key="2">
    <source>
        <dbReference type="ARBA" id="ARBA00022475"/>
    </source>
</evidence>
<dbReference type="GO" id="GO:0005886">
    <property type="term" value="C:plasma membrane"/>
    <property type="evidence" value="ECO:0007669"/>
    <property type="project" value="UniProtKB-SubCell"/>
</dbReference>
<dbReference type="PRINTS" id="PR00171">
    <property type="entry name" value="SUGRTRNSPORT"/>
</dbReference>
<dbReference type="FunFam" id="1.20.1250.20:FF:000055">
    <property type="entry name" value="Facilitated trehalose transporter Tret1-2 homolog"/>
    <property type="match status" value="1"/>
</dbReference>
<reference evidence="11" key="2">
    <citation type="submission" date="2025-05" db="UniProtKB">
        <authorList>
            <consortium name="EnsemblMetazoa"/>
        </authorList>
    </citation>
    <scope>IDENTIFICATION</scope>
</reference>
<dbReference type="InterPro" id="IPR020846">
    <property type="entry name" value="MFS_dom"/>
</dbReference>
<comment type="subcellular location">
    <subcellularLocation>
        <location evidence="1">Cell membrane</location>
        <topology evidence="1">Multi-pass membrane protein</topology>
    </subcellularLocation>
</comment>
<keyword evidence="4 9" id="KW-1133">Transmembrane helix</keyword>
<sequence length="498" mass="54888">MREKSLVQMFQGTLPQLIAVLTGTIGAVSDGMHYGWTSPVLPVLQKNGTHIHISERDQLWLESIYMIGGITGLPVTIFAVDTIGRKGSIIISAAIALVSWILIAIADKTLYLYIARFMVGLSGDVAFVAAPMYIAEIADKRIRGFLAGIIYVMMLLGILVIYAVAPYVPFYVPSIIGAVLVIIQLVSFPFVPDSPYYLLAKGEKEKAKRHLQRLRGREDVDQELKEITDAINRQEKEKGRPKDLILTASNRKAVIIMIVLNAAQHFSSISVMLMNLHEILHAADSAYLSSEVAGILFAALMLTAATIADVIVDKFGRKSLLTISSLLTGVSLLILAIYFTLKKVGYDTSGISWIPVVAVMIYAAVFKFGLGIIPIVMTAELFPAKLKAMGMTIADCAYVLFAWMSVEIYQRLSGTYGYDLPFYIFAFSCILTAVFAQWYIPETKGKTLDEIQFILKGVPFPQRSNSIRSESISLGSVRDNKTRENSENKISEAESTKV</sequence>
<dbReference type="PANTHER" id="PTHR48021">
    <property type="match status" value="1"/>
</dbReference>
<feature type="transmembrane region" description="Helical" evidence="9">
    <location>
        <begin position="420"/>
        <end position="440"/>
    </location>
</feature>
<dbReference type="RefSeq" id="XP_028138888.1">
    <property type="nucleotide sequence ID" value="XM_028283087.1"/>
</dbReference>
<evidence type="ECO:0000256" key="6">
    <source>
        <dbReference type="ARBA" id="ARBA00023180"/>
    </source>
</evidence>
<name>A0A6P7G1G6_DIAVI</name>
<dbReference type="Pfam" id="PF00083">
    <property type="entry name" value="Sugar_tr"/>
    <property type="match status" value="1"/>
</dbReference>
<evidence type="ECO:0000313" key="13">
    <source>
        <dbReference type="RefSeq" id="XP_028138887.1"/>
    </source>
</evidence>
<dbReference type="InterPro" id="IPR036259">
    <property type="entry name" value="MFS_trans_sf"/>
</dbReference>
<evidence type="ECO:0000313" key="14">
    <source>
        <dbReference type="RefSeq" id="XP_028138888.1"/>
    </source>
</evidence>
<evidence type="ECO:0000256" key="1">
    <source>
        <dbReference type="ARBA" id="ARBA00004651"/>
    </source>
</evidence>
<dbReference type="PROSITE" id="PS50850">
    <property type="entry name" value="MFS"/>
    <property type="match status" value="1"/>
</dbReference>
<feature type="transmembrane region" description="Helical" evidence="9">
    <location>
        <begin position="87"/>
        <end position="105"/>
    </location>
</feature>
<feature type="transmembrane region" description="Helical" evidence="9">
    <location>
        <begin position="353"/>
        <end position="376"/>
    </location>
</feature>
<protein>
    <submittedName>
        <fullName evidence="13 14">Facilitated trehalose transporter Tret1-like</fullName>
    </submittedName>
</protein>
<evidence type="ECO:0000256" key="5">
    <source>
        <dbReference type="ARBA" id="ARBA00023136"/>
    </source>
</evidence>
<organism evidence="14">
    <name type="scientific">Diabrotica virgifera virgifera</name>
    <name type="common">western corn rootworm</name>
    <dbReference type="NCBI Taxonomy" id="50390"/>
    <lineage>
        <taxon>Eukaryota</taxon>
        <taxon>Metazoa</taxon>
        <taxon>Ecdysozoa</taxon>
        <taxon>Arthropoda</taxon>
        <taxon>Hexapoda</taxon>
        <taxon>Insecta</taxon>
        <taxon>Pterygota</taxon>
        <taxon>Neoptera</taxon>
        <taxon>Endopterygota</taxon>
        <taxon>Coleoptera</taxon>
        <taxon>Polyphaga</taxon>
        <taxon>Cucujiformia</taxon>
        <taxon>Chrysomeloidea</taxon>
        <taxon>Chrysomelidae</taxon>
        <taxon>Galerucinae</taxon>
        <taxon>Diabroticina</taxon>
        <taxon>Diabroticites</taxon>
        <taxon>Diabrotica</taxon>
    </lineage>
</organism>
<feature type="transmembrane region" description="Helical" evidence="9">
    <location>
        <begin position="111"/>
        <end position="133"/>
    </location>
</feature>
<feature type="compositionally biased region" description="Basic and acidic residues" evidence="8">
    <location>
        <begin position="478"/>
        <end position="498"/>
    </location>
</feature>
<dbReference type="AlphaFoldDB" id="A0A6P7G1G6"/>
<evidence type="ECO:0000256" key="4">
    <source>
        <dbReference type="ARBA" id="ARBA00022989"/>
    </source>
</evidence>
<dbReference type="EnsemblMetazoa" id="XM_050649602.1">
    <property type="protein sequence ID" value="XP_050505559.1"/>
    <property type="gene ID" value="LOC126883902"/>
</dbReference>
<dbReference type="Proteomes" id="UP001652700">
    <property type="component" value="Unplaced"/>
</dbReference>
<evidence type="ECO:0000313" key="12">
    <source>
        <dbReference type="Proteomes" id="UP001652700"/>
    </source>
</evidence>
<comment type="similarity">
    <text evidence="7">Belongs to the major facilitator superfamily. Sugar transporter (TC 2.A.1.1) family. Trehalose transporter subfamily.</text>
</comment>
<feature type="region of interest" description="Disordered" evidence="8">
    <location>
        <begin position="477"/>
        <end position="498"/>
    </location>
</feature>
<evidence type="ECO:0000256" key="3">
    <source>
        <dbReference type="ARBA" id="ARBA00022692"/>
    </source>
</evidence>
<dbReference type="RefSeq" id="XP_028138887.1">
    <property type="nucleotide sequence ID" value="XM_028283086.1"/>
</dbReference>
<feature type="transmembrane region" description="Helical" evidence="9">
    <location>
        <begin position="253"/>
        <end position="273"/>
    </location>
</feature>
<keyword evidence="12" id="KW-1185">Reference proteome</keyword>
<feature type="transmembrane region" description="Helical" evidence="9">
    <location>
        <begin position="170"/>
        <end position="191"/>
    </location>
</feature>
<feature type="transmembrane region" description="Helical" evidence="9">
    <location>
        <begin position="145"/>
        <end position="164"/>
    </location>
</feature>
<dbReference type="OrthoDB" id="6133115at2759"/>
<evidence type="ECO:0000259" key="10">
    <source>
        <dbReference type="PROSITE" id="PS50850"/>
    </source>
</evidence>
<dbReference type="InterPro" id="IPR050549">
    <property type="entry name" value="MFS_Trehalose_Transporter"/>
</dbReference>
<accession>A0A6P7G1G6</accession>
<keyword evidence="3 9" id="KW-0812">Transmembrane</keyword>
<keyword evidence="6" id="KW-0325">Glycoprotein</keyword>
<feature type="transmembrane region" description="Helical" evidence="9">
    <location>
        <begin position="63"/>
        <end position="80"/>
    </location>
</feature>
<evidence type="ECO:0000256" key="9">
    <source>
        <dbReference type="SAM" id="Phobius"/>
    </source>
</evidence>
<feature type="transmembrane region" description="Helical" evidence="9">
    <location>
        <begin position="293"/>
        <end position="312"/>
    </location>
</feature>
<keyword evidence="5 9" id="KW-0472">Membrane</keyword>
<feature type="transmembrane region" description="Helical" evidence="9">
    <location>
        <begin position="388"/>
        <end position="408"/>
    </location>
</feature>
<dbReference type="SUPFAM" id="SSF103473">
    <property type="entry name" value="MFS general substrate transporter"/>
    <property type="match status" value="1"/>
</dbReference>
<dbReference type="EnsemblMetazoa" id="XM_050649603.1">
    <property type="protein sequence ID" value="XP_050505560.1"/>
    <property type="gene ID" value="LOC126883902"/>
</dbReference>
<evidence type="ECO:0000256" key="8">
    <source>
        <dbReference type="SAM" id="MobiDB-lite"/>
    </source>
</evidence>
<keyword evidence="2" id="KW-1003">Cell membrane</keyword>
<dbReference type="InterPro" id="IPR005828">
    <property type="entry name" value="MFS_sugar_transport-like"/>
</dbReference>
<dbReference type="PANTHER" id="PTHR48021:SF46">
    <property type="entry name" value="MAJOR FACILITATOR SUPERFAMILY (MFS) PROFILE DOMAIN-CONTAINING PROTEIN"/>
    <property type="match status" value="1"/>
</dbReference>
<evidence type="ECO:0000313" key="11">
    <source>
        <dbReference type="EnsemblMetazoa" id="XP_050505559.1"/>
    </source>
</evidence>
<feature type="transmembrane region" description="Helical" evidence="9">
    <location>
        <begin position="319"/>
        <end position="341"/>
    </location>
</feature>
<gene>
    <name evidence="13 14" type="primary">LOC114333226</name>
</gene>
<reference evidence="13 14" key="1">
    <citation type="submission" date="2025-04" db="UniProtKB">
        <authorList>
            <consortium name="RefSeq"/>
        </authorList>
    </citation>
    <scope>IDENTIFICATION</scope>
    <source>
        <tissue evidence="13 14">Whole insect</tissue>
    </source>
</reference>